<reference evidence="1" key="1">
    <citation type="submission" date="2015-04" db="EMBL/GenBank/DDBJ databases">
        <title>The genome sequence of the plant pathogenic Rhizarian Plasmodiophora brassicae reveals insights in its biotrophic life cycle and the origin of chitin synthesis.</title>
        <authorList>
            <person name="Schwelm A."/>
            <person name="Fogelqvist J."/>
            <person name="Knaust A."/>
            <person name="Julke S."/>
            <person name="Lilja T."/>
            <person name="Dhandapani V."/>
            <person name="Bonilla-Rosso G."/>
            <person name="Karlsson M."/>
            <person name="Shevchenko A."/>
            <person name="Choi S.R."/>
            <person name="Kim H.G."/>
            <person name="Park J.Y."/>
            <person name="Lim Y.P."/>
            <person name="Ludwig-Muller J."/>
            <person name="Dixelius C."/>
        </authorList>
    </citation>
    <scope>NUCLEOTIDE SEQUENCE</scope>
    <source>
        <tissue evidence="1">Potato root galls</tissue>
    </source>
</reference>
<dbReference type="EMBL" id="HACM01001730">
    <property type="protein sequence ID" value="CRZ02172.1"/>
    <property type="molecule type" value="Transcribed_RNA"/>
</dbReference>
<organism evidence="1">
    <name type="scientific">Spongospora subterranea</name>
    <dbReference type="NCBI Taxonomy" id="70186"/>
    <lineage>
        <taxon>Eukaryota</taxon>
        <taxon>Sar</taxon>
        <taxon>Rhizaria</taxon>
        <taxon>Endomyxa</taxon>
        <taxon>Phytomyxea</taxon>
        <taxon>Plasmodiophorida</taxon>
        <taxon>Plasmodiophoridae</taxon>
        <taxon>Spongospora</taxon>
    </lineage>
</organism>
<accession>A0A0H5QKL7</accession>
<evidence type="ECO:0000313" key="1">
    <source>
        <dbReference type="EMBL" id="CRZ02172.1"/>
    </source>
</evidence>
<sequence length="148" mass="17575">MEVIDDDQRGFGQDQKSAAPRFEHPELYTSLLSYSTSFAIGALLFQLQCYAGKQEEWMQVSCAVTMLPFRQRIYRFNDREGIVNRRRAHIAQNTRRNADAEQDFVYCVNEYIEMMRLSPSCIRQPNSNCQRHRMQLSLYSIAWRYDVW</sequence>
<name>A0A0H5QKL7_9EUKA</name>
<protein>
    <submittedName>
        <fullName evidence="1">Uncharacterized protein</fullName>
    </submittedName>
</protein>
<dbReference type="AlphaFoldDB" id="A0A0H5QKL7"/>
<proteinExistence type="predicted"/>